<gene>
    <name evidence="1" type="ORF">GMRT_15097</name>
</gene>
<dbReference type="VEuPathDB" id="GiardiaDB:GMRT_15097"/>
<dbReference type="Proteomes" id="UP000315496">
    <property type="component" value="Chromosome 4"/>
</dbReference>
<name>A0A4Z1SN04_GIAMU</name>
<organism evidence="1 2">
    <name type="scientific">Giardia muris</name>
    <dbReference type="NCBI Taxonomy" id="5742"/>
    <lineage>
        <taxon>Eukaryota</taxon>
        <taxon>Metamonada</taxon>
        <taxon>Diplomonadida</taxon>
        <taxon>Hexamitidae</taxon>
        <taxon>Giardiinae</taxon>
        <taxon>Giardia</taxon>
    </lineage>
</organism>
<proteinExistence type="predicted"/>
<dbReference type="AlphaFoldDB" id="A0A4Z1SN04"/>
<dbReference type="EMBL" id="VDLU01000004">
    <property type="protein sequence ID" value="TNJ26970.1"/>
    <property type="molecule type" value="Genomic_DNA"/>
</dbReference>
<keyword evidence="2" id="KW-1185">Reference proteome</keyword>
<evidence type="ECO:0000313" key="1">
    <source>
        <dbReference type="EMBL" id="TNJ26970.1"/>
    </source>
</evidence>
<reference evidence="1" key="1">
    <citation type="submission" date="2019-05" db="EMBL/GenBank/DDBJ databases">
        <title>The compact genome of Giardia muris reveals important steps in the evolution of intestinal protozoan parasites.</title>
        <authorList>
            <person name="Xu F."/>
            <person name="Jimenez-Gonzalez A."/>
            <person name="Einarsson E."/>
            <person name="Astvaldsson A."/>
            <person name="Peirasmaki D."/>
            <person name="Eckmann L."/>
            <person name="Andersson J.O."/>
            <person name="Svard S.G."/>
            <person name="Jerlstrom-Hultqvist J."/>
        </authorList>
    </citation>
    <scope>NUCLEOTIDE SEQUENCE [LARGE SCALE GENOMIC DNA]</scope>
    <source>
        <strain evidence="1">Roberts-Thomson</strain>
    </source>
</reference>
<protein>
    <submittedName>
        <fullName evidence="1">Uncharacterized protein</fullName>
    </submittedName>
</protein>
<sequence length="422" mass="47764">MHCCHNARLDRTTGIPTNQHEPFIFAENVLSINNGDTPIFFKAKRRQQFEPTVYISRRGNTIYLTGPSPTVSGAVEGVALLGPDIEHVEECDRGRTVKLYPHFSDTSRCERLLPTRTADYIKICFQERKAMDAFLQSVNTIRQASGVEEAPLLNNLERAHKKNIAQTRAVIDESVANPDVFKEATIVEMARLVYRCGVGLKQHVLSLDALQPFDIGNCLENSKRLFLNIPVPQRLSPLNRSENVKKFIYEDLPAVIDGYIASGNLCHKTWKIVPSDEVFAGLNRTRQTSLVTPDQFDKIMCTMTAIYNQAKLPGSSFEMPKYVLWDMGGTKYFMAASLLMTKEVLIKPLMNLLRKRYEYYTIYLLAKEEGIPVAAAASILNSMATEYGFLVTEQVGGFRRFHLNRIFPDNYQNTLKHLKGAK</sequence>
<accession>A0A4Z1SN04</accession>
<evidence type="ECO:0000313" key="2">
    <source>
        <dbReference type="Proteomes" id="UP000315496"/>
    </source>
</evidence>
<comment type="caution">
    <text evidence="1">The sequence shown here is derived from an EMBL/GenBank/DDBJ whole genome shotgun (WGS) entry which is preliminary data.</text>
</comment>